<accession>A0A017RSM9</accession>
<evidence type="ECO:0000313" key="2">
    <source>
        <dbReference type="Proteomes" id="UP000019681"/>
    </source>
</evidence>
<sequence>MKVLKKDIKKGINILTIGYFDIDNYCDADKLKTIIKKLTQENQYYFECYGESFFLEEEEILKYRTEIPKYIKENGIYKLKRKCGEEHEESIGGLKITEEIYDQIIMMWDYFEVIEFFNPTSTLNWEKFEETYYKIRPVEYGIGLVKKNYANAVFTKGHDGDNLIFVYGPDYDESLVTQVIQIIENF</sequence>
<protein>
    <submittedName>
        <fullName evidence="1">Uncharacterized protein</fullName>
    </submittedName>
</protein>
<keyword evidence="2" id="KW-1185">Reference proteome</keyword>
<reference evidence="1 2" key="1">
    <citation type="journal article" date="2014" name="Genome Announc.">
        <title>Draft Genome Sequence of Fervidicella metallireducens Strain AeBT, an Iron-Reducing Thermoanaerobe from the Great Artesian Basin.</title>
        <authorList>
            <person name="Patel B.K."/>
        </authorList>
    </citation>
    <scope>NUCLEOTIDE SEQUENCE [LARGE SCALE GENOMIC DNA]</scope>
    <source>
        <strain evidence="1 2">AeB</strain>
    </source>
</reference>
<dbReference type="RefSeq" id="WP_035381193.1">
    <property type="nucleotide sequence ID" value="NZ_AZQP01000047.1"/>
</dbReference>
<dbReference type="OrthoDB" id="1952612at2"/>
<dbReference type="AlphaFoldDB" id="A0A017RSM9"/>
<gene>
    <name evidence="1" type="ORF">Q428_12460</name>
</gene>
<organism evidence="1 2">
    <name type="scientific">Fervidicella metallireducens AeB</name>
    <dbReference type="NCBI Taxonomy" id="1403537"/>
    <lineage>
        <taxon>Bacteria</taxon>
        <taxon>Bacillati</taxon>
        <taxon>Bacillota</taxon>
        <taxon>Clostridia</taxon>
        <taxon>Eubacteriales</taxon>
        <taxon>Clostridiaceae</taxon>
        <taxon>Fervidicella</taxon>
    </lineage>
</organism>
<dbReference type="Proteomes" id="UP000019681">
    <property type="component" value="Unassembled WGS sequence"/>
</dbReference>
<dbReference type="EMBL" id="AZQP01000047">
    <property type="protein sequence ID" value="EYE87576.1"/>
    <property type="molecule type" value="Genomic_DNA"/>
</dbReference>
<proteinExistence type="predicted"/>
<comment type="caution">
    <text evidence="1">The sequence shown here is derived from an EMBL/GenBank/DDBJ whole genome shotgun (WGS) entry which is preliminary data.</text>
</comment>
<name>A0A017RSM9_9CLOT</name>
<evidence type="ECO:0000313" key="1">
    <source>
        <dbReference type="EMBL" id="EYE87576.1"/>
    </source>
</evidence>